<organism evidence="1 2">
    <name type="scientific">Epichloe bromicola</name>
    <dbReference type="NCBI Taxonomy" id="79588"/>
    <lineage>
        <taxon>Eukaryota</taxon>
        <taxon>Fungi</taxon>
        <taxon>Dikarya</taxon>
        <taxon>Ascomycota</taxon>
        <taxon>Pezizomycotina</taxon>
        <taxon>Sordariomycetes</taxon>
        <taxon>Hypocreomycetidae</taxon>
        <taxon>Hypocreales</taxon>
        <taxon>Clavicipitaceae</taxon>
        <taxon>Epichloe</taxon>
    </lineage>
</organism>
<proteinExistence type="predicted"/>
<evidence type="ECO:0000313" key="1">
    <source>
        <dbReference type="EMBL" id="GAB0136888.1"/>
    </source>
</evidence>
<sequence length="130" mass="14513">MALQFRSLADDVVCDLLTNKNSRGNHQLPISTSILDTRQWMNASLTPHTPITVSSIGAAGHAQQTEDGALLLIKPFHYEIMLDKDRQREQQAKKIEMVAQYVADHLSVECAESNQRYISSDSSPARPPPR</sequence>
<comment type="caution">
    <text evidence="1">The sequence shown here is derived from an EMBL/GenBank/DDBJ whole genome shotgun (WGS) entry which is preliminary data.</text>
</comment>
<protein>
    <submittedName>
        <fullName evidence="1">Uncharacterized protein</fullName>
    </submittedName>
</protein>
<dbReference type="EMBL" id="BAAFGZ010000229">
    <property type="protein sequence ID" value="GAB0136888.1"/>
    <property type="molecule type" value="Genomic_DNA"/>
</dbReference>
<dbReference type="Proteomes" id="UP001562357">
    <property type="component" value="Unassembled WGS sequence"/>
</dbReference>
<keyword evidence="2" id="KW-1185">Reference proteome</keyword>
<name>A0ABQ0CTX1_9HYPO</name>
<evidence type="ECO:0000313" key="2">
    <source>
        <dbReference type="Proteomes" id="UP001562357"/>
    </source>
</evidence>
<gene>
    <name evidence="1" type="primary">g5174</name>
    <name evidence="1" type="ORF">EsDP_00005174</name>
</gene>
<accession>A0ABQ0CTX1</accession>
<reference evidence="2" key="1">
    <citation type="submission" date="2024-06" db="EMBL/GenBank/DDBJ databases">
        <title>Draft Genome Sequences of Epichloe bromicola Strains Isolated from Elymus ciliaris.</title>
        <authorList>
            <consortium name="Epichloe bromicola genome sequencing consortium"/>
            <person name="Miura A."/>
            <person name="Imano S."/>
            <person name="Ashida A."/>
            <person name="Sato I."/>
            <person name="Chiba S."/>
            <person name="Tanaka A."/>
            <person name="Camagna M."/>
            <person name="Takemoto D."/>
        </authorList>
    </citation>
    <scope>NUCLEOTIDE SEQUENCE [LARGE SCALE GENOMIC DNA]</scope>
    <source>
        <strain evidence="2">DP</strain>
    </source>
</reference>